<protein>
    <submittedName>
        <fullName evidence="2">Uncharacterized protein</fullName>
    </submittedName>
</protein>
<evidence type="ECO:0000256" key="1">
    <source>
        <dbReference type="SAM" id="MobiDB-lite"/>
    </source>
</evidence>
<dbReference type="EMBL" id="JAIQCV010000004">
    <property type="protein sequence ID" value="KAH1106374.1"/>
    <property type="molecule type" value="Genomic_DNA"/>
</dbReference>
<dbReference type="Proteomes" id="UP000828251">
    <property type="component" value="Unassembled WGS sequence"/>
</dbReference>
<keyword evidence="3" id="KW-1185">Reference proteome</keyword>
<organism evidence="2 3">
    <name type="scientific">Gossypium stocksii</name>
    <dbReference type="NCBI Taxonomy" id="47602"/>
    <lineage>
        <taxon>Eukaryota</taxon>
        <taxon>Viridiplantae</taxon>
        <taxon>Streptophyta</taxon>
        <taxon>Embryophyta</taxon>
        <taxon>Tracheophyta</taxon>
        <taxon>Spermatophyta</taxon>
        <taxon>Magnoliopsida</taxon>
        <taxon>eudicotyledons</taxon>
        <taxon>Gunneridae</taxon>
        <taxon>Pentapetalae</taxon>
        <taxon>rosids</taxon>
        <taxon>malvids</taxon>
        <taxon>Malvales</taxon>
        <taxon>Malvaceae</taxon>
        <taxon>Malvoideae</taxon>
        <taxon>Gossypium</taxon>
    </lineage>
</organism>
<feature type="compositionally biased region" description="Polar residues" evidence="1">
    <location>
        <begin position="58"/>
        <end position="71"/>
    </location>
</feature>
<feature type="compositionally biased region" description="Polar residues" evidence="1">
    <location>
        <begin position="1"/>
        <end position="10"/>
    </location>
</feature>
<reference evidence="2 3" key="1">
    <citation type="journal article" date="2021" name="Plant Biotechnol. J.">
        <title>Multi-omics assisted identification of the key and species-specific regulatory components of drought-tolerant mechanisms in Gossypium stocksii.</title>
        <authorList>
            <person name="Yu D."/>
            <person name="Ke L."/>
            <person name="Zhang D."/>
            <person name="Wu Y."/>
            <person name="Sun Y."/>
            <person name="Mei J."/>
            <person name="Sun J."/>
            <person name="Sun Y."/>
        </authorList>
    </citation>
    <scope>NUCLEOTIDE SEQUENCE [LARGE SCALE GENOMIC DNA]</scope>
    <source>
        <strain evidence="3">cv. E1</strain>
        <tissue evidence="2">Leaf</tissue>
    </source>
</reference>
<feature type="region of interest" description="Disordered" evidence="1">
    <location>
        <begin position="52"/>
        <end position="84"/>
    </location>
</feature>
<sequence>MSSSFLPNTTTKKHPYHPPRALRECQKYEEAVKKKDLATTLRFLISIEKDNSHDSVDENGSLSTQSVQSQIGDLGFFGGGSMRD</sequence>
<feature type="region of interest" description="Disordered" evidence="1">
    <location>
        <begin position="1"/>
        <end position="22"/>
    </location>
</feature>
<name>A0A9D3VZY0_9ROSI</name>
<proteinExistence type="predicted"/>
<feature type="compositionally biased region" description="Gly residues" evidence="1">
    <location>
        <begin position="75"/>
        <end position="84"/>
    </location>
</feature>
<dbReference type="OrthoDB" id="1018240at2759"/>
<comment type="caution">
    <text evidence="2">The sequence shown here is derived from an EMBL/GenBank/DDBJ whole genome shotgun (WGS) entry which is preliminary data.</text>
</comment>
<accession>A0A9D3VZY0</accession>
<dbReference type="AlphaFoldDB" id="A0A9D3VZY0"/>
<gene>
    <name evidence="2" type="ORF">J1N35_010142</name>
</gene>
<evidence type="ECO:0000313" key="3">
    <source>
        <dbReference type="Proteomes" id="UP000828251"/>
    </source>
</evidence>
<evidence type="ECO:0000313" key="2">
    <source>
        <dbReference type="EMBL" id="KAH1106374.1"/>
    </source>
</evidence>